<feature type="domain" description="CRISPR system ring nuclease SSO2081-like" evidence="8">
    <location>
        <begin position="105"/>
        <end position="160"/>
    </location>
</feature>
<protein>
    <recommendedName>
        <fullName evidence="3">adenosine deaminase</fullName>
        <ecNumber evidence="3">3.5.4.4</ecNumber>
    </recommendedName>
</protein>
<dbReference type="SUPFAM" id="SSF51556">
    <property type="entry name" value="Metallo-dependent hydrolases"/>
    <property type="match status" value="1"/>
</dbReference>
<evidence type="ECO:0000256" key="4">
    <source>
        <dbReference type="ARBA" id="ARBA00022723"/>
    </source>
</evidence>
<evidence type="ECO:0000313" key="10">
    <source>
        <dbReference type="Proteomes" id="UP000017184"/>
    </source>
</evidence>
<evidence type="ECO:0000256" key="3">
    <source>
        <dbReference type="ARBA" id="ARBA00012784"/>
    </source>
</evidence>
<keyword evidence="4" id="KW-0479">Metal-binding</keyword>
<dbReference type="EMBL" id="CP004885">
    <property type="protein sequence ID" value="AGX86945.1"/>
    <property type="molecule type" value="Genomic_DNA"/>
</dbReference>
<dbReference type="PANTHER" id="PTHR11409">
    <property type="entry name" value="ADENOSINE DEAMINASE"/>
    <property type="match status" value="1"/>
</dbReference>
<dbReference type="Pfam" id="PF00962">
    <property type="entry name" value="A_deaminase"/>
    <property type="match status" value="1"/>
</dbReference>
<dbReference type="InterPro" id="IPR006330">
    <property type="entry name" value="Ado/ade_deaminase"/>
</dbReference>
<evidence type="ECO:0000256" key="5">
    <source>
        <dbReference type="ARBA" id="ARBA00022801"/>
    </source>
</evidence>
<evidence type="ECO:0000313" key="9">
    <source>
        <dbReference type="EMBL" id="AGX86945.1"/>
    </source>
</evidence>
<evidence type="ECO:0000259" key="8">
    <source>
        <dbReference type="Pfam" id="PF09623"/>
    </source>
</evidence>
<keyword evidence="5" id="KW-0378">Hydrolase</keyword>
<dbReference type="AlphaFoldDB" id="U5N6N9"/>
<dbReference type="InterPro" id="IPR001365">
    <property type="entry name" value="A_deaminase_dom"/>
</dbReference>
<evidence type="ECO:0000259" key="7">
    <source>
        <dbReference type="Pfam" id="PF00962"/>
    </source>
</evidence>
<feature type="domain" description="Adenosine deaminase" evidence="7">
    <location>
        <begin position="384"/>
        <end position="684"/>
    </location>
</feature>
<sequence length="694" mass="76495">MFGWLAPAMLDLYAQHPAKQSLDAIRSRYGLAAPSELWICTTQGAQTLASLDRLRAWWEGLGRPCPLRIWCAQGTDQLATQRECDHIRELTFRVTLLASHQCGRQGQLLLSLAGGRKTMSADLQTAGSLFGAHAWLHVVGPEPMPAALMARTEAERQAQINLFQHPLPPELAAAITPLVAGTGTRNELLDIEIDGLRVDDRSFSVPLPDSGAECAWPLPQTGPLLQDELQRRLHESSRLMGNFLAHLAESEHHENWRSLYRLPPAQIQMLRSTVLTAAHLPALHALPKADLHRHLGGCLGMDAQRVVAQAILATYSETDRTRFLHRVAPWLSAAEWPWNWPQSLEAHGRDRPALSATLLLHASPAQLQHNLYAVTEPRVALRASSQGFAAYERPGELSGSALLAHPAALAPYAQSIVEQARREGLAYLELRGTPQRYRPQDPTGFLRDLCTALERAGARVRPVADPAATAWPRVGFVWILNRRHSDHAQVVQQAVQAHRELGHFLLGLDLAGDEGTRCPEALAPAFQPAFAECLPVTIHAGEGEPADNIWQAAYHLHADRIGHGLTLTHNPALMARFRDRSICLELCPSSNREVVGYRDPDHPATAGQPDYPLREFIQAGLPVALCTDNPAISRTSLPEEYLAASRMTPQGLTVWEALALTRQAFVHAFLPSAEREVLLKRMDAQIFEWAGTLG</sequence>
<evidence type="ECO:0000256" key="6">
    <source>
        <dbReference type="ARBA" id="ARBA00022833"/>
    </source>
</evidence>
<dbReference type="GO" id="GO:0004000">
    <property type="term" value="F:adenosine deaminase activity"/>
    <property type="evidence" value="ECO:0007669"/>
    <property type="project" value="UniProtKB-ARBA"/>
</dbReference>
<dbReference type="GO" id="GO:0005829">
    <property type="term" value="C:cytosol"/>
    <property type="evidence" value="ECO:0007669"/>
    <property type="project" value="TreeGrafter"/>
</dbReference>
<dbReference type="eggNOG" id="COG1816">
    <property type="taxonomic scope" value="Bacteria"/>
</dbReference>
<gene>
    <name evidence="9" type="primary">add</name>
    <name evidence="9" type="ORF">Cenrod_0841</name>
</gene>
<keyword evidence="10" id="KW-1185">Reference proteome</keyword>
<keyword evidence="6" id="KW-0862">Zinc</keyword>
<dbReference type="InterPro" id="IPR019092">
    <property type="entry name" value="SSO2081-like_dom"/>
</dbReference>
<dbReference type="Pfam" id="PF09623">
    <property type="entry name" value="Cas_NE0113"/>
    <property type="match status" value="1"/>
</dbReference>
<dbReference type="GO" id="GO:0043103">
    <property type="term" value="P:hypoxanthine salvage"/>
    <property type="evidence" value="ECO:0007669"/>
    <property type="project" value="TreeGrafter"/>
</dbReference>
<dbReference type="GO" id="GO:0006154">
    <property type="term" value="P:adenosine catabolic process"/>
    <property type="evidence" value="ECO:0007669"/>
    <property type="project" value="TreeGrafter"/>
</dbReference>
<dbReference type="EC" id="3.5.4.4" evidence="3"/>
<dbReference type="GO" id="GO:0046103">
    <property type="term" value="P:inosine biosynthetic process"/>
    <property type="evidence" value="ECO:0007669"/>
    <property type="project" value="TreeGrafter"/>
</dbReference>
<reference evidence="9 10" key="1">
    <citation type="journal article" date="2013" name="Genome Biol.">
        <title>Genomic analysis reveals key aspects of prokaryotic symbiosis in the phototrophic consortium "Chlorochromatium aggregatum".</title>
        <authorList>
            <person name="Liu Z."/>
            <person name="Muller J."/>
            <person name="Li T."/>
            <person name="Alvey R.M."/>
            <person name="Vogl K."/>
            <person name="Frigaard N.U."/>
            <person name="Rockwell N.C."/>
            <person name="Boyd E.S."/>
            <person name="Tomsho L.P."/>
            <person name="Schuster S.C."/>
            <person name="Henke P."/>
            <person name="Rohde M."/>
            <person name="Overmann J."/>
            <person name="Bryant D.A."/>
        </authorList>
    </citation>
    <scope>NUCLEOTIDE SEQUENCE [LARGE SCALE GENOMIC DNA]</scope>
    <source>
        <strain evidence="9">CR</strain>
    </source>
</reference>
<dbReference type="KEGG" id="cbx:Cenrod_0841"/>
<dbReference type="Proteomes" id="UP000017184">
    <property type="component" value="Chromosome"/>
</dbReference>
<name>U5N6N9_9BURK</name>
<proteinExistence type="inferred from homology"/>
<accession>U5N6N9</accession>
<comment type="similarity">
    <text evidence="2">Belongs to the metallo-dependent hydrolases superfamily. Adenosine and AMP deaminases family.</text>
</comment>
<dbReference type="PATRIC" id="fig|946483.4.peg.844"/>
<dbReference type="STRING" id="946483.Cenrod_0841"/>
<evidence type="ECO:0000256" key="2">
    <source>
        <dbReference type="ARBA" id="ARBA00006676"/>
    </source>
</evidence>
<evidence type="ECO:0000256" key="1">
    <source>
        <dbReference type="ARBA" id="ARBA00001947"/>
    </source>
</evidence>
<dbReference type="PANTHER" id="PTHR11409:SF43">
    <property type="entry name" value="ADENOSINE DEAMINASE"/>
    <property type="match status" value="1"/>
</dbReference>
<dbReference type="InterPro" id="IPR032466">
    <property type="entry name" value="Metal_Hydrolase"/>
</dbReference>
<dbReference type="GO" id="GO:0046872">
    <property type="term" value="F:metal ion binding"/>
    <property type="evidence" value="ECO:0007669"/>
    <property type="project" value="UniProtKB-KW"/>
</dbReference>
<dbReference type="HOGENOM" id="CLU_396751_0_0_4"/>
<comment type="cofactor">
    <cofactor evidence="1">
        <name>Zn(2+)</name>
        <dbReference type="ChEBI" id="CHEBI:29105"/>
    </cofactor>
</comment>
<organism evidence="9 10">
    <name type="scientific">Candidatus Symbiobacter mobilis CR</name>
    <dbReference type="NCBI Taxonomy" id="946483"/>
    <lineage>
        <taxon>Bacteria</taxon>
        <taxon>Pseudomonadati</taxon>
        <taxon>Pseudomonadota</taxon>
        <taxon>Betaproteobacteria</taxon>
        <taxon>Burkholderiales</taxon>
        <taxon>Comamonadaceae</taxon>
    </lineage>
</organism>
<dbReference type="Gene3D" id="3.20.20.140">
    <property type="entry name" value="Metal-dependent hydrolases"/>
    <property type="match status" value="1"/>
</dbReference>